<name>A0ABQ5UY64_9PROT</name>
<comment type="caution">
    <text evidence="8">The sequence shown here is derived from an EMBL/GenBank/DDBJ whole genome shotgun (WGS) entry which is preliminary data.</text>
</comment>
<evidence type="ECO:0000256" key="1">
    <source>
        <dbReference type="ARBA" id="ARBA00022448"/>
    </source>
</evidence>
<organism evidence="8 9">
    <name type="scientific">Algimonas porphyrae</name>
    <dbReference type="NCBI Taxonomy" id="1128113"/>
    <lineage>
        <taxon>Bacteria</taxon>
        <taxon>Pseudomonadati</taxon>
        <taxon>Pseudomonadota</taxon>
        <taxon>Alphaproteobacteria</taxon>
        <taxon>Maricaulales</taxon>
        <taxon>Robiginitomaculaceae</taxon>
        <taxon>Algimonas</taxon>
    </lineage>
</organism>
<dbReference type="PANTHER" id="PTHR43499:SF1">
    <property type="entry name" value="ABC TRANSPORTER I FAMILY MEMBER 1"/>
    <property type="match status" value="1"/>
</dbReference>
<gene>
    <name evidence="8" type="primary">ccmA</name>
    <name evidence="8" type="ORF">GCM10007854_03190</name>
</gene>
<keyword evidence="9" id="KW-1185">Reference proteome</keyword>
<evidence type="ECO:0000256" key="2">
    <source>
        <dbReference type="ARBA" id="ARBA00022741"/>
    </source>
</evidence>
<dbReference type="SMART" id="SM00382">
    <property type="entry name" value="AAA"/>
    <property type="match status" value="1"/>
</dbReference>
<dbReference type="NCBIfam" id="TIGR01189">
    <property type="entry name" value="ccmA"/>
    <property type="match status" value="1"/>
</dbReference>
<dbReference type="GO" id="GO:0005524">
    <property type="term" value="F:ATP binding"/>
    <property type="evidence" value="ECO:0007669"/>
    <property type="project" value="UniProtKB-KW"/>
</dbReference>
<sequence length="214" mass="23063">MNRPFDIHLEVTDMALSRGEDALLSDLSFAVGPGQAVWLTGANGIGKTSLLLALAELIPLDAGRADWILRDRDHDQDQRLRPAEALSFSAFRGPERSGLTLGEELTFWQRVKGDPLSLEDRLASVGLDGRATLPVAGLSAGQRRRLSLARLQLSNRAAWLMDEPLAGLDADGRNRVTQNLATHLDRGGIAIIASHQPIAIPGVEARKLVLEAAA</sequence>
<protein>
    <submittedName>
        <fullName evidence="8">Cytochrome c biogenesis ATP-binding export protein CcmA</fullName>
    </submittedName>
</protein>
<keyword evidence="5" id="KW-1278">Translocase</keyword>
<evidence type="ECO:0000256" key="3">
    <source>
        <dbReference type="ARBA" id="ARBA00022748"/>
    </source>
</evidence>
<reference evidence="8" key="2">
    <citation type="submission" date="2023-01" db="EMBL/GenBank/DDBJ databases">
        <title>Draft genome sequence of Algimonas porphyrae strain NBRC 108216.</title>
        <authorList>
            <person name="Sun Q."/>
            <person name="Mori K."/>
        </authorList>
    </citation>
    <scope>NUCLEOTIDE SEQUENCE</scope>
    <source>
        <strain evidence="8">NBRC 108216</strain>
    </source>
</reference>
<evidence type="ECO:0000259" key="7">
    <source>
        <dbReference type="PROSITE" id="PS50893"/>
    </source>
</evidence>
<dbReference type="InterPro" id="IPR003439">
    <property type="entry name" value="ABC_transporter-like_ATP-bd"/>
</dbReference>
<dbReference type="SUPFAM" id="SSF52540">
    <property type="entry name" value="P-loop containing nucleoside triphosphate hydrolases"/>
    <property type="match status" value="1"/>
</dbReference>
<dbReference type="Pfam" id="PF00005">
    <property type="entry name" value="ABC_tran"/>
    <property type="match status" value="1"/>
</dbReference>
<reference evidence="8" key="1">
    <citation type="journal article" date="2014" name="Int. J. Syst. Evol. Microbiol.">
        <title>Complete genome of a new Firmicutes species belonging to the dominant human colonic microbiota ('Ruminococcus bicirculans') reveals two chromosomes and a selective capacity to utilize plant glucans.</title>
        <authorList>
            <consortium name="NISC Comparative Sequencing Program"/>
            <person name="Wegmann U."/>
            <person name="Louis P."/>
            <person name="Goesmann A."/>
            <person name="Henrissat B."/>
            <person name="Duncan S.H."/>
            <person name="Flint H.J."/>
        </authorList>
    </citation>
    <scope>NUCLEOTIDE SEQUENCE</scope>
    <source>
        <strain evidence="8">NBRC 108216</strain>
    </source>
</reference>
<dbReference type="PROSITE" id="PS50893">
    <property type="entry name" value="ABC_TRANSPORTER_2"/>
    <property type="match status" value="1"/>
</dbReference>
<dbReference type="Gene3D" id="3.40.50.300">
    <property type="entry name" value="P-loop containing nucleotide triphosphate hydrolases"/>
    <property type="match status" value="1"/>
</dbReference>
<evidence type="ECO:0000256" key="6">
    <source>
        <dbReference type="ARBA" id="ARBA00023136"/>
    </source>
</evidence>
<evidence type="ECO:0000256" key="4">
    <source>
        <dbReference type="ARBA" id="ARBA00022840"/>
    </source>
</evidence>
<dbReference type="RefSeq" id="WP_284369115.1">
    <property type="nucleotide sequence ID" value="NZ_BSNJ01000001.1"/>
</dbReference>
<dbReference type="PANTHER" id="PTHR43499">
    <property type="entry name" value="ABC TRANSPORTER I FAMILY MEMBER 1"/>
    <property type="match status" value="1"/>
</dbReference>
<evidence type="ECO:0000313" key="8">
    <source>
        <dbReference type="EMBL" id="GLQ19364.1"/>
    </source>
</evidence>
<dbReference type="EMBL" id="BSNJ01000001">
    <property type="protein sequence ID" value="GLQ19364.1"/>
    <property type="molecule type" value="Genomic_DNA"/>
</dbReference>
<keyword evidence="3" id="KW-0201">Cytochrome c-type biogenesis</keyword>
<evidence type="ECO:0000256" key="5">
    <source>
        <dbReference type="ARBA" id="ARBA00022967"/>
    </source>
</evidence>
<proteinExistence type="predicted"/>
<keyword evidence="6" id="KW-0472">Membrane</keyword>
<evidence type="ECO:0000313" key="9">
    <source>
        <dbReference type="Proteomes" id="UP001161390"/>
    </source>
</evidence>
<dbReference type="Proteomes" id="UP001161390">
    <property type="component" value="Unassembled WGS sequence"/>
</dbReference>
<keyword evidence="1" id="KW-0813">Transport</keyword>
<accession>A0ABQ5UY64</accession>
<keyword evidence="2" id="KW-0547">Nucleotide-binding</keyword>
<dbReference type="InterPro" id="IPR027417">
    <property type="entry name" value="P-loop_NTPase"/>
</dbReference>
<feature type="domain" description="ABC transporter" evidence="7">
    <location>
        <begin position="9"/>
        <end position="214"/>
    </location>
</feature>
<dbReference type="InterPro" id="IPR003593">
    <property type="entry name" value="AAA+_ATPase"/>
</dbReference>
<keyword evidence="4 8" id="KW-0067">ATP-binding</keyword>
<dbReference type="InterPro" id="IPR005895">
    <property type="entry name" value="ABC_transptr_haem_export_CcmA"/>
</dbReference>